<evidence type="ECO:0000256" key="1">
    <source>
        <dbReference type="ARBA" id="ARBA00004651"/>
    </source>
</evidence>
<evidence type="ECO:0000313" key="10">
    <source>
        <dbReference type="Proteomes" id="UP001519306"/>
    </source>
</evidence>
<dbReference type="PANTHER" id="PTHR30330:SF7">
    <property type="entry name" value="SODIUM_PROTON-DEPENDENT ALANINE CARRIER PROTEIN YRBD-RELATED"/>
    <property type="match status" value="1"/>
</dbReference>
<gene>
    <name evidence="9" type="ORF">J2Z71_001299</name>
</gene>
<evidence type="ECO:0000256" key="3">
    <source>
        <dbReference type="ARBA" id="ARBA00022448"/>
    </source>
</evidence>
<organism evidence="9 10">
    <name type="scientific">Peptoniphilus stercorisuis</name>
    <dbReference type="NCBI Taxonomy" id="1436965"/>
    <lineage>
        <taxon>Bacteria</taxon>
        <taxon>Bacillati</taxon>
        <taxon>Bacillota</taxon>
        <taxon>Tissierellia</taxon>
        <taxon>Tissierellales</taxon>
        <taxon>Peptoniphilaceae</taxon>
        <taxon>Peptoniphilus</taxon>
    </lineage>
</organism>
<feature type="transmembrane region" description="Helical" evidence="8">
    <location>
        <begin position="235"/>
        <end position="254"/>
    </location>
</feature>
<sequence>MDNIINLINDKVWGMGLILLVLITGLYYSFKMKFPQFRRFKSMIDVSSKSKNSEKGLNQLQSFIFTAARTVGVGNIAGMAAGIYFGGPGSIFWLWILAIFGSPIAMIEGIMSQIYKVEINGEYRGGPAYYMDKGFKNKKVGRIFALFYAVVGVFAVTFLMPRVQTYNIVKGLNLAFGFNMKIAGVVFSAILGIIIIGGLKRIGNTAQRISPFMAIIYFIMSLIVIAFNISEFPRVIVLIVKSAFGRDAIFGAIMGQSIIWGIKRGVFANEVGIGSSAITSASAEVEHPVTQGFIGALSVFMGTFFICTTTAIMILITNSYNVVGVNQELIVNNLNNVEYGNAYVINAINTVLPGIGDGFIAISVLCFSSVALLAYYLYAESDLIYLVGERKKPVLLLKIAFIISVYLGSTSSVDMVWTMGDLAHGLMAWINIITLILIGNQAVRIFKDYENQEKLGINPEFNPEELNLNNVSDLWKNS</sequence>
<accession>A0ABS4KD95</accession>
<evidence type="ECO:0000256" key="6">
    <source>
        <dbReference type="ARBA" id="ARBA00022989"/>
    </source>
</evidence>
<evidence type="ECO:0000256" key="8">
    <source>
        <dbReference type="RuleBase" id="RU363064"/>
    </source>
</evidence>
<keyword evidence="8" id="KW-0769">Symport</keyword>
<feature type="transmembrane region" description="Helical" evidence="8">
    <location>
        <begin position="91"/>
        <end position="111"/>
    </location>
</feature>
<evidence type="ECO:0000256" key="7">
    <source>
        <dbReference type="ARBA" id="ARBA00023136"/>
    </source>
</evidence>
<dbReference type="InterPro" id="IPR001463">
    <property type="entry name" value="Na/Ala_symport"/>
</dbReference>
<feature type="transmembrane region" description="Helical" evidence="8">
    <location>
        <begin position="63"/>
        <end position="85"/>
    </location>
</feature>
<protein>
    <submittedName>
        <fullName evidence="9">AGCS family alanine or glycine:cation symporter</fullName>
    </submittedName>
</protein>
<keyword evidence="10" id="KW-1185">Reference proteome</keyword>
<reference evidence="9 10" key="1">
    <citation type="submission" date="2021-03" db="EMBL/GenBank/DDBJ databases">
        <title>Genomic Encyclopedia of Type Strains, Phase IV (KMG-IV): sequencing the most valuable type-strain genomes for metagenomic binning, comparative biology and taxonomic classification.</title>
        <authorList>
            <person name="Goeker M."/>
        </authorList>
    </citation>
    <scope>NUCLEOTIDE SEQUENCE [LARGE SCALE GENOMIC DNA]</scope>
    <source>
        <strain evidence="9 10">DSM 27563</strain>
    </source>
</reference>
<keyword evidence="6 8" id="KW-1133">Transmembrane helix</keyword>
<comment type="similarity">
    <text evidence="2 8">Belongs to the alanine or glycine:cation symporter (AGCS) (TC 2.A.25) family.</text>
</comment>
<dbReference type="RefSeq" id="WP_210061196.1">
    <property type="nucleotide sequence ID" value="NZ_JAGGLJ010000012.1"/>
</dbReference>
<feature type="transmembrane region" description="Helical" evidence="8">
    <location>
        <begin position="293"/>
        <end position="316"/>
    </location>
</feature>
<feature type="transmembrane region" description="Helical" evidence="8">
    <location>
        <begin position="140"/>
        <end position="160"/>
    </location>
</feature>
<feature type="transmembrane region" description="Helical" evidence="8">
    <location>
        <begin position="426"/>
        <end position="446"/>
    </location>
</feature>
<feature type="transmembrane region" description="Helical" evidence="8">
    <location>
        <begin position="180"/>
        <end position="199"/>
    </location>
</feature>
<evidence type="ECO:0000256" key="5">
    <source>
        <dbReference type="ARBA" id="ARBA00022692"/>
    </source>
</evidence>
<dbReference type="PRINTS" id="PR00175">
    <property type="entry name" value="NAALASMPORT"/>
</dbReference>
<keyword evidence="5 8" id="KW-0812">Transmembrane</keyword>
<proteinExistence type="inferred from homology"/>
<evidence type="ECO:0000256" key="2">
    <source>
        <dbReference type="ARBA" id="ARBA00009261"/>
    </source>
</evidence>
<comment type="subcellular location">
    <subcellularLocation>
        <location evidence="1 8">Cell membrane</location>
        <topology evidence="1 8">Multi-pass membrane protein</topology>
    </subcellularLocation>
</comment>
<comment type="caution">
    <text evidence="9">The sequence shown here is derived from an EMBL/GenBank/DDBJ whole genome shotgun (WGS) entry which is preliminary data.</text>
</comment>
<feature type="transmembrane region" description="Helical" evidence="8">
    <location>
        <begin position="359"/>
        <end position="378"/>
    </location>
</feature>
<keyword evidence="3 8" id="KW-0813">Transport</keyword>
<evidence type="ECO:0000256" key="4">
    <source>
        <dbReference type="ARBA" id="ARBA00022475"/>
    </source>
</evidence>
<dbReference type="Proteomes" id="UP001519306">
    <property type="component" value="Unassembled WGS sequence"/>
</dbReference>
<name>A0ABS4KD95_9FIRM</name>
<dbReference type="PANTHER" id="PTHR30330">
    <property type="entry name" value="AGSS FAMILY TRANSPORTER, SODIUM-ALANINE"/>
    <property type="match status" value="1"/>
</dbReference>
<dbReference type="Pfam" id="PF01235">
    <property type="entry name" value="Na_Ala_symp"/>
    <property type="match status" value="1"/>
</dbReference>
<feature type="transmembrane region" description="Helical" evidence="8">
    <location>
        <begin position="12"/>
        <end position="30"/>
    </location>
</feature>
<keyword evidence="4 8" id="KW-1003">Cell membrane</keyword>
<feature type="transmembrane region" description="Helical" evidence="8">
    <location>
        <begin position="211"/>
        <end position="229"/>
    </location>
</feature>
<evidence type="ECO:0000313" key="9">
    <source>
        <dbReference type="EMBL" id="MBP2025752.1"/>
    </source>
</evidence>
<feature type="transmembrane region" description="Helical" evidence="8">
    <location>
        <begin position="399"/>
        <end position="420"/>
    </location>
</feature>
<dbReference type="Gene3D" id="1.20.1740.10">
    <property type="entry name" value="Amino acid/polyamine transporter I"/>
    <property type="match status" value="1"/>
</dbReference>
<dbReference type="NCBIfam" id="TIGR00835">
    <property type="entry name" value="agcS"/>
    <property type="match status" value="1"/>
</dbReference>
<dbReference type="EMBL" id="JAGGLJ010000012">
    <property type="protein sequence ID" value="MBP2025752.1"/>
    <property type="molecule type" value="Genomic_DNA"/>
</dbReference>
<keyword evidence="7 8" id="KW-0472">Membrane</keyword>